<proteinExistence type="predicted"/>
<evidence type="ECO:0000313" key="2">
    <source>
        <dbReference type="Proteomes" id="UP000054783"/>
    </source>
</evidence>
<evidence type="ECO:0008006" key="3">
    <source>
        <dbReference type="Google" id="ProtNLM"/>
    </source>
</evidence>
<evidence type="ECO:0000313" key="1">
    <source>
        <dbReference type="EMBL" id="KRY12522.1"/>
    </source>
</evidence>
<dbReference type="Proteomes" id="UP000054783">
    <property type="component" value="Unassembled WGS sequence"/>
</dbReference>
<feature type="non-terminal residue" evidence="1">
    <location>
        <position position="1"/>
    </location>
</feature>
<dbReference type="STRING" id="990121.A0A0V0ZJW7"/>
<accession>A0A0V0ZJW7</accession>
<organism evidence="1 2">
    <name type="scientific">Trichinella patagoniensis</name>
    <dbReference type="NCBI Taxonomy" id="990121"/>
    <lineage>
        <taxon>Eukaryota</taxon>
        <taxon>Metazoa</taxon>
        <taxon>Ecdysozoa</taxon>
        <taxon>Nematoda</taxon>
        <taxon>Enoplea</taxon>
        <taxon>Dorylaimia</taxon>
        <taxon>Trichinellida</taxon>
        <taxon>Trichinellidae</taxon>
        <taxon>Trichinella</taxon>
    </lineage>
</organism>
<dbReference type="AlphaFoldDB" id="A0A0V0ZJW7"/>
<comment type="caution">
    <text evidence="1">The sequence shown here is derived from an EMBL/GenBank/DDBJ whole genome shotgun (WGS) entry which is preliminary data.</text>
</comment>
<reference evidence="1 2" key="1">
    <citation type="submission" date="2015-01" db="EMBL/GenBank/DDBJ databases">
        <title>Evolution of Trichinella species and genotypes.</title>
        <authorList>
            <person name="Korhonen P.K."/>
            <person name="Edoardo P."/>
            <person name="Giuseppe L.R."/>
            <person name="Gasser R.B."/>
        </authorList>
    </citation>
    <scope>NUCLEOTIDE SEQUENCE [LARGE SCALE GENOMIC DNA]</scope>
    <source>
        <strain evidence="1">ISS2496</strain>
    </source>
</reference>
<protein>
    <recommendedName>
        <fullName evidence="3">PiggyBac transposable element-derived protein 3</fullName>
    </recommendedName>
</protein>
<dbReference type="EMBL" id="JYDQ01000163">
    <property type="protein sequence ID" value="KRY12522.1"/>
    <property type="molecule type" value="Genomic_DNA"/>
</dbReference>
<keyword evidence="2" id="KW-1185">Reference proteome</keyword>
<gene>
    <name evidence="1" type="ORF">T12_458</name>
</gene>
<name>A0A0V0ZJW7_9BILA</name>
<feature type="non-terminal residue" evidence="1">
    <location>
        <position position="290"/>
    </location>
</feature>
<sequence>LEVEEVLDMEECEDKSLKSEDLDIIFPVDQLQPNQNPHRMASLAPLEVQIYMPVGKATAGHSELLQYPQEMRRFIELILLSSYHCVLETKHYWPTQPDMGTQVAISSMSQKWYFEIKKVPNAILIQHGMFHEEFSVDELIVLYFGRHGAKMFMKGKMIQFGYKVLMLCVRDGYSCHMIIDQVRGKKWYWPLFVRAVNIAAVAACQIRCFSEERSHSPLRSERISSPRAASGLMSQLPDIQFDGVSHIRGTGPQARCKECKRNTRNMCTKCNVRVHAMRGKQCFGIYHRQK</sequence>